<dbReference type="InterPro" id="IPR036165">
    <property type="entry name" value="YefM-like_sf"/>
</dbReference>
<dbReference type="EMBL" id="SNSQ01000092">
    <property type="protein sequence ID" value="TEU32956.1"/>
    <property type="molecule type" value="Genomic_DNA"/>
</dbReference>
<comment type="similarity">
    <text evidence="1">Belongs to the phD/YefM antitoxin family.</text>
</comment>
<evidence type="ECO:0000256" key="1">
    <source>
        <dbReference type="ARBA" id="ARBA00009981"/>
    </source>
</evidence>
<name>A0AAX2RAQ4_BURCE</name>
<comment type="caution">
    <text evidence="2">The sequence shown here is derived from an EMBL/GenBank/DDBJ whole genome shotgun (WGS) entry which is preliminary data.</text>
</comment>
<proteinExistence type="inferred from homology"/>
<protein>
    <submittedName>
        <fullName evidence="2">Type II toxin-antitoxin system Phd/YefM family antitoxin</fullName>
    </submittedName>
</protein>
<dbReference type="Proteomes" id="UP000298234">
    <property type="component" value="Unassembled WGS sequence"/>
</dbReference>
<evidence type="ECO:0000313" key="2">
    <source>
        <dbReference type="EMBL" id="TEU32956.1"/>
    </source>
</evidence>
<organism evidence="2 3">
    <name type="scientific">Burkholderia cepacia</name>
    <name type="common">Pseudomonas cepacia</name>
    <dbReference type="NCBI Taxonomy" id="292"/>
    <lineage>
        <taxon>Bacteria</taxon>
        <taxon>Pseudomonadati</taxon>
        <taxon>Pseudomonadota</taxon>
        <taxon>Betaproteobacteria</taxon>
        <taxon>Burkholderiales</taxon>
        <taxon>Burkholderiaceae</taxon>
        <taxon>Burkholderia</taxon>
        <taxon>Burkholderia cepacia complex</taxon>
    </lineage>
</organism>
<reference evidence="2 3" key="1">
    <citation type="submission" date="2019-03" db="EMBL/GenBank/DDBJ databases">
        <title>Burkholderia cepacia outbreak.</title>
        <authorList>
            <person name="Farzana R."/>
            <person name="Walsh T.R."/>
        </authorList>
    </citation>
    <scope>NUCLEOTIDE SEQUENCE [LARGE SCALE GENOMIC DNA]</scope>
    <source>
        <strain evidence="3">d13</strain>
    </source>
</reference>
<dbReference type="AlphaFoldDB" id="A0AAX2RAQ4"/>
<accession>A0AAX2RAQ4</accession>
<dbReference type="SUPFAM" id="SSF143120">
    <property type="entry name" value="YefM-like"/>
    <property type="match status" value="1"/>
</dbReference>
<dbReference type="RefSeq" id="WP_134257801.1">
    <property type="nucleotide sequence ID" value="NZ_SNSG01000106.1"/>
</dbReference>
<sequence length="84" mass="9192">MPTVTATELALHTRQILDQVAQRGETVVIKRNQTVIAHLVPAEPIMNATQALDGMPQSLGTDDAARWLRDSRAGFEEGGRDPWA</sequence>
<evidence type="ECO:0000313" key="3">
    <source>
        <dbReference type="Proteomes" id="UP000298234"/>
    </source>
</evidence>
<gene>
    <name evidence="2" type="ORF">E3D37_42065</name>
</gene>